<evidence type="ECO:0000256" key="1">
    <source>
        <dbReference type="ARBA" id="ARBA00004173"/>
    </source>
</evidence>
<protein>
    <submittedName>
        <fullName evidence="3">Putative mitochondrial 28s ribosomal protein s27</fullName>
    </submittedName>
</protein>
<keyword evidence="3" id="KW-0689">Ribosomal protein</keyword>
<keyword evidence="3" id="KW-0687">Ribonucleoprotein</keyword>
<proteinExistence type="predicted"/>
<dbReference type="GO" id="GO:0005840">
    <property type="term" value="C:ribosome"/>
    <property type="evidence" value="ECO:0007669"/>
    <property type="project" value="UniProtKB-KW"/>
</dbReference>
<dbReference type="InterPro" id="IPR019266">
    <property type="entry name" value="Ribosomal_mS27"/>
</dbReference>
<dbReference type="GO" id="GO:0005739">
    <property type="term" value="C:mitochondrion"/>
    <property type="evidence" value="ECO:0007669"/>
    <property type="project" value="UniProtKB-SubCell"/>
</dbReference>
<dbReference type="PANTHER" id="PTHR21393">
    <property type="entry name" value="MITOCHONDRIAL 28S RIBOSOMAL PROTEIN S27"/>
    <property type="match status" value="1"/>
</dbReference>
<dbReference type="AlphaFoldDB" id="A0A1L8E094"/>
<evidence type="ECO:0000313" key="3">
    <source>
        <dbReference type="EMBL" id="JAV12097.1"/>
    </source>
</evidence>
<accession>A0A1L8E094</accession>
<comment type="subcellular location">
    <subcellularLocation>
        <location evidence="1">Mitochondrion</location>
    </subcellularLocation>
</comment>
<keyword evidence="2" id="KW-0175">Coiled coil</keyword>
<dbReference type="Pfam" id="PF10037">
    <property type="entry name" value="MRP-S27"/>
    <property type="match status" value="1"/>
</dbReference>
<organism evidence="3">
    <name type="scientific">Nyssomyia neivai</name>
    <dbReference type="NCBI Taxonomy" id="330878"/>
    <lineage>
        <taxon>Eukaryota</taxon>
        <taxon>Metazoa</taxon>
        <taxon>Ecdysozoa</taxon>
        <taxon>Arthropoda</taxon>
        <taxon>Hexapoda</taxon>
        <taxon>Insecta</taxon>
        <taxon>Pterygota</taxon>
        <taxon>Neoptera</taxon>
        <taxon>Endopterygota</taxon>
        <taxon>Diptera</taxon>
        <taxon>Nematocera</taxon>
        <taxon>Psychodoidea</taxon>
        <taxon>Psychodidae</taxon>
        <taxon>Nyssomyia</taxon>
    </lineage>
</organism>
<sequence>MWKPLRNLRQLHKIYTRTYLSQAYQCNEAWSARLKTPILEKINLDSYLFELEQKHQQSGKFSAIDIDICCNKFHDDTYIDEIFDILHKLRMSEETSNTLDSTHHAIVRNLTTLGKYQELLHILNDPLNYGIFLDTFSANLLLNALLEAKEFTYAARIAAFLMLQEDFGNNITKSLALLACWKYLENPEPFEQVAEEPVETTDGGEVKRKKKPEEVKIRVKYVRNPFFDEHFDLKDHQQLVGKTLYYLGMQLPGSLGRNAQLLGLSLYGKFEEGLKLAKSLKDGEEISAEVLEKISQVLKSNEKVEGNLGELVAVLEGKKANLKLTSTKFEENVLQMLTKSIKECEDQDIASQTQTYDNWCKIRQEKLNDELLRLRRAQAVKDIEKMTLDLEAEERKLWFFENEDKIDLQIEGKKVYYPKKWLGKKKKPRVQDAGYVPPEIVVNRN</sequence>
<name>A0A1L8E094_9DIPT</name>
<reference evidence="3" key="1">
    <citation type="submission" date="2016-12" db="EMBL/GenBank/DDBJ databases">
        <title>An insight into the sialome and mialome of the sand fly, Nyssomyia neivai.</title>
        <authorList>
            <person name="Sebastian V."/>
            <person name="Goulart T.M."/>
            <person name="Oliveira W."/>
            <person name="Calvo E."/>
            <person name="Oliveira L.F."/>
            <person name="Pinto M.C."/>
            <person name="Rosselino A.M."/>
            <person name="Ribeiro J.M."/>
        </authorList>
    </citation>
    <scope>NUCLEOTIDE SEQUENCE</scope>
</reference>
<evidence type="ECO:0000256" key="2">
    <source>
        <dbReference type="SAM" id="Coils"/>
    </source>
</evidence>
<feature type="coiled-coil region" evidence="2">
    <location>
        <begin position="376"/>
        <end position="403"/>
    </location>
</feature>
<dbReference type="PANTHER" id="PTHR21393:SF0">
    <property type="entry name" value="SMALL RIBOSOMAL SUBUNIT PROTEIN MS27"/>
    <property type="match status" value="1"/>
</dbReference>
<dbReference type="EMBL" id="GFDF01001987">
    <property type="protein sequence ID" value="JAV12097.1"/>
    <property type="molecule type" value="Transcribed_RNA"/>
</dbReference>
<dbReference type="InterPro" id="IPR034913">
    <property type="entry name" value="mS27/PTCD2"/>
</dbReference>